<comment type="subcellular location">
    <subcellularLocation>
        <location evidence="1">Nucleus</location>
    </subcellularLocation>
</comment>
<dbReference type="AlphaFoldDB" id="A0A1R3G5H9"/>
<evidence type="ECO:0000256" key="3">
    <source>
        <dbReference type="ARBA" id="ARBA00023163"/>
    </source>
</evidence>
<evidence type="ECO:0000313" key="5">
    <source>
        <dbReference type="EMBL" id="OMO53332.1"/>
    </source>
</evidence>
<organism evidence="5 6">
    <name type="scientific">Corchorus olitorius</name>
    <dbReference type="NCBI Taxonomy" id="93759"/>
    <lineage>
        <taxon>Eukaryota</taxon>
        <taxon>Viridiplantae</taxon>
        <taxon>Streptophyta</taxon>
        <taxon>Embryophyta</taxon>
        <taxon>Tracheophyta</taxon>
        <taxon>Spermatophyta</taxon>
        <taxon>Magnoliopsida</taxon>
        <taxon>eudicotyledons</taxon>
        <taxon>Gunneridae</taxon>
        <taxon>Pentapetalae</taxon>
        <taxon>rosids</taxon>
        <taxon>malvids</taxon>
        <taxon>Malvales</taxon>
        <taxon>Malvaceae</taxon>
        <taxon>Grewioideae</taxon>
        <taxon>Apeibeae</taxon>
        <taxon>Corchorus</taxon>
    </lineage>
</organism>
<dbReference type="Proteomes" id="UP000187203">
    <property type="component" value="Unassembled WGS sequence"/>
</dbReference>
<dbReference type="GO" id="GO:0000977">
    <property type="term" value="F:RNA polymerase II transcription regulatory region sequence-specific DNA binding"/>
    <property type="evidence" value="ECO:0007669"/>
    <property type="project" value="TreeGrafter"/>
</dbReference>
<evidence type="ECO:0008006" key="7">
    <source>
        <dbReference type="Google" id="ProtNLM"/>
    </source>
</evidence>
<dbReference type="GO" id="GO:0000981">
    <property type="term" value="F:DNA-binding transcription factor activity, RNA polymerase II-specific"/>
    <property type="evidence" value="ECO:0007669"/>
    <property type="project" value="TreeGrafter"/>
</dbReference>
<dbReference type="STRING" id="93759.A0A1R3G5H9"/>
<reference evidence="6" key="1">
    <citation type="submission" date="2013-09" db="EMBL/GenBank/DDBJ databases">
        <title>Corchorus olitorius genome sequencing.</title>
        <authorList>
            <person name="Alam M."/>
            <person name="Haque M.S."/>
            <person name="Islam M.S."/>
            <person name="Emdad E.M."/>
            <person name="Islam M.M."/>
            <person name="Ahmed B."/>
            <person name="Halim A."/>
            <person name="Hossen Q.M.M."/>
            <person name="Hossain M.Z."/>
            <person name="Ahmed R."/>
            <person name="Khan M.M."/>
            <person name="Islam R."/>
            <person name="Rashid M.M."/>
            <person name="Khan S.A."/>
            <person name="Rahman M.S."/>
            <person name="Alam M."/>
            <person name="Yahiya A.S."/>
            <person name="Khan M.S."/>
            <person name="Azam M.S."/>
            <person name="Haque T."/>
            <person name="Lashkar M.Z.H."/>
            <person name="Akhand A.I."/>
            <person name="Morshed G."/>
            <person name="Roy S."/>
            <person name="Uddin K.S."/>
            <person name="Rabeya T."/>
            <person name="Hossain A.S."/>
            <person name="Chowdhury A."/>
            <person name="Snigdha A.R."/>
            <person name="Mortoza M.S."/>
            <person name="Matin S.A."/>
            <person name="Hoque S.M.E."/>
            <person name="Islam M.K."/>
            <person name="Roy D.K."/>
            <person name="Haider R."/>
            <person name="Moosa M.M."/>
            <person name="Elias S.M."/>
            <person name="Hasan A.M."/>
            <person name="Jahan S."/>
            <person name="Shafiuddin M."/>
            <person name="Mahmood N."/>
            <person name="Shommy N.S."/>
        </authorList>
    </citation>
    <scope>NUCLEOTIDE SEQUENCE [LARGE SCALE GENOMIC DNA]</scope>
    <source>
        <strain evidence="6">cv. O-4</strain>
    </source>
</reference>
<dbReference type="OrthoDB" id="1870484at2759"/>
<dbReference type="PANTHER" id="PTHR13935:SF163">
    <property type="entry name" value="TRANSCRIPTION FACTOR ORG2-LIKE"/>
    <property type="match status" value="1"/>
</dbReference>
<dbReference type="PANTHER" id="PTHR13935">
    <property type="entry name" value="ACHAETE-SCUTE TRANSCRIPTION FACTOR-RELATED"/>
    <property type="match status" value="1"/>
</dbReference>
<protein>
    <recommendedName>
        <fullName evidence="7">BHLH domain-containing protein</fullName>
    </recommendedName>
</protein>
<keyword evidence="6" id="KW-1185">Reference proteome</keyword>
<dbReference type="GO" id="GO:0046983">
    <property type="term" value="F:protein dimerization activity"/>
    <property type="evidence" value="ECO:0007669"/>
    <property type="project" value="InterPro"/>
</dbReference>
<accession>A0A1R3G5H9</accession>
<name>A0A1R3G5H9_9ROSI</name>
<keyword evidence="2" id="KW-0805">Transcription regulation</keyword>
<proteinExistence type="predicted"/>
<evidence type="ECO:0000256" key="2">
    <source>
        <dbReference type="ARBA" id="ARBA00023015"/>
    </source>
</evidence>
<dbReference type="GO" id="GO:0090575">
    <property type="term" value="C:RNA polymerase II transcription regulator complex"/>
    <property type="evidence" value="ECO:0007669"/>
    <property type="project" value="TreeGrafter"/>
</dbReference>
<sequence length="147" mass="16464">MKTLFSKLFNLLPPHPTKMSIPELVEHATIYVTQVQKRMEELKQMKVRLEISKKMTTSGTIVSPVISITDLGSTIEVNVMAGMDMRFVLCDIISILEEEGAQVVNAAYHNLGNMILLSIHSTQVASKIGVENFQVHERLTSLQLQIN</sequence>
<dbReference type="InterPro" id="IPR015660">
    <property type="entry name" value="MASH1/Ascl1a-like"/>
</dbReference>
<dbReference type="EMBL" id="AWUE01023559">
    <property type="protein sequence ID" value="OMO53332.1"/>
    <property type="molecule type" value="Genomic_DNA"/>
</dbReference>
<evidence type="ECO:0000256" key="4">
    <source>
        <dbReference type="ARBA" id="ARBA00023242"/>
    </source>
</evidence>
<dbReference type="SUPFAM" id="SSF47459">
    <property type="entry name" value="HLH, helix-loop-helix DNA-binding domain"/>
    <property type="match status" value="1"/>
</dbReference>
<evidence type="ECO:0000313" key="6">
    <source>
        <dbReference type="Proteomes" id="UP000187203"/>
    </source>
</evidence>
<keyword evidence="4" id="KW-0539">Nucleus</keyword>
<dbReference type="InterPro" id="IPR036638">
    <property type="entry name" value="HLH_DNA-bd_sf"/>
</dbReference>
<comment type="caution">
    <text evidence="5">The sequence shown here is derived from an EMBL/GenBank/DDBJ whole genome shotgun (WGS) entry which is preliminary data.</text>
</comment>
<gene>
    <name evidence="5" type="ORF">COLO4_36774</name>
</gene>
<evidence type="ECO:0000256" key="1">
    <source>
        <dbReference type="ARBA" id="ARBA00004123"/>
    </source>
</evidence>
<keyword evidence="3" id="KW-0804">Transcription</keyword>